<dbReference type="Pfam" id="PF05050">
    <property type="entry name" value="Methyltransf_21"/>
    <property type="match status" value="1"/>
</dbReference>
<dbReference type="eggNOG" id="ENOG502RVP4">
    <property type="taxonomic scope" value="Eukaryota"/>
</dbReference>
<reference evidence="3 4" key="2">
    <citation type="journal article" date="2008" name="Nature">
        <title>The Phaeodactylum genome reveals the evolutionary history of diatom genomes.</title>
        <authorList>
            <person name="Bowler C."/>
            <person name="Allen A.E."/>
            <person name="Badger J.H."/>
            <person name="Grimwood J."/>
            <person name="Jabbari K."/>
            <person name="Kuo A."/>
            <person name="Maheswari U."/>
            <person name="Martens C."/>
            <person name="Maumus F."/>
            <person name="Otillar R.P."/>
            <person name="Rayko E."/>
            <person name="Salamov A."/>
            <person name="Vandepoele K."/>
            <person name="Beszteri B."/>
            <person name="Gruber A."/>
            <person name="Heijde M."/>
            <person name="Katinka M."/>
            <person name="Mock T."/>
            <person name="Valentin K."/>
            <person name="Verret F."/>
            <person name="Berges J.A."/>
            <person name="Brownlee C."/>
            <person name="Cadoret J.P."/>
            <person name="Chiovitti A."/>
            <person name="Choi C.J."/>
            <person name="Coesel S."/>
            <person name="De Martino A."/>
            <person name="Detter J.C."/>
            <person name="Durkin C."/>
            <person name="Falciatore A."/>
            <person name="Fournet J."/>
            <person name="Haruta M."/>
            <person name="Huysman M.J."/>
            <person name="Jenkins B.D."/>
            <person name="Jiroutova K."/>
            <person name="Jorgensen R.E."/>
            <person name="Joubert Y."/>
            <person name="Kaplan A."/>
            <person name="Kroger N."/>
            <person name="Kroth P.G."/>
            <person name="La Roche J."/>
            <person name="Lindquist E."/>
            <person name="Lommer M."/>
            <person name="Martin-Jezequel V."/>
            <person name="Lopez P.J."/>
            <person name="Lucas S."/>
            <person name="Mangogna M."/>
            <person name="McGinnis K."/>
            <person name="Medlin L.K."/>
            <person name="Montsant A."/>
            <person name="Oudot-Le Secq M.P."/>
            <person name="Napoli C."/>
            <person name="Obornik M."/>
            <person name="Parker M.S."/>
            <person name="Petit J.L."/>
            <person name="Porcel B.M."/>
            <person name="Poulsen N."/>
            <person name="Robison M."/>
            <person name="Rychlewski L."/>
            <person name="Rynearson T.A."/>
            <person name="Schmutz J."/>
            <person name="Shapiro H."/>
            <person name="Siaut M."/>
            <person name="Stanley M."/>
            <person name="Sussman M.R."/>
            <person name="Taylor A.R."/>
            <person name="Vardi A."/>
            <person name="von Dassow P."/>
            <person name="Vyverman W."/>
            <person name="Willis A."/>
            <person name="Wyrwicz L.S."/>
            <person name="Rokhsar D.S."/>
            <person name="Weissenbach J."/>
            <person name="Armbrust E.V."/>
            <person name="Green B.R."/>
            <person name="Van de Peer Y."/>
            <person name="Grigoriev I.V."/>
        </authorList>
    </citation>
    <scope>NUCLEOTIDE SEQUENCE [LARGE SCALE GENOMIC DNA]</scope>
    <source>
        <strain evidence="3 4">CCMP1335</strain>
    </source>
</reference>
<dbReference type="EMBL" id="CM000638">
    <property type="protein sequence ID" value="EED96193.1"/>
    <property type="molecule type" value="Genomic_DNA"/>
</dbReference>
<evidence type="ECO:0000313" key="4">
    <source>
        <dbReference type="Proteomes" id="UP000001449"/>
    </source>
</evidence>
<gene>
    <name evidence="3" type="ORF">THAPSDRAFT_937</name>
</gene>
<dbReference type="AlphaFoldDB" id="B8BSV7"/>
<dbReference type="GeneID" id="7445114"/>
<feature type="domain" description="Methyltransferase FkbM" evidence="2">
    <location>
        <begin position="188"/>
        <end position="356"/>
    </location>
</feature>
<keyword evidence="4" id="KW-1185">Reference proteome</keyword>
<reference evidence="3 4" key="1">
    <citation type="journal article" date="2004" name="Science">
        <title>The genome of the diatom Thalassiosira pseudonana: ecology, evolution, and metabolism.</title>
        <authorList>
            <person name="Armbrust E.V."/>
            <person name="Berges J.A."/>
            <person name="Bowler C."/>
            <person name="Green B.R."/>
            <person name="Martinez D."/>
            <person name="Putnam N.H."/>
            <person name="Zhou S."/>
            <person name="Allen A.E."/>
            <person name="Apt K.E."/>
            <person name="Bechner M."/>
            <person name="Brzezinski M.A."/>
            <person name="Chaal B.K."/>
            <person name="Chiovitti A."/>
            <person name="Davis A.K."/>
            <person name="Demarest M.S."/>
            <person name="Detter J.C."/>
            <person name="Glavina T."/>
            <person name="Goodstein D."/>
            <person name="Hadi M.Z."/>
            <person name="Hellsten U."/>
            <person name="Hildebrand M."/>
            <person name="Jenkins B.D."/>
            <person name="Jurka J."/>
            <person name="Kapitonov V.V."/>
            <person name="Kroger N."/>
            <person name="Lau W.W."/>
            <person name="Lane T.W."/>
            <person name="Larimer F.W."/>
            <person name="Lippmeier J.C."/>
            <person name="Lucas S."/>
            <person name="Medina M."/>
            <person name="Montsant A."/>
            <person name="Obornik M."/>
            <person name="Parker M.S."/>
            <person name="Palenik B."/>
            <person name="Pazour G.J."/>
            <person name="Richardson P.M."/>
            <person name="Rynearson T.A."/>
            <person name="Saito M.A."/>
            <person name="Schwartz D.C."/>
            <person name="Thamatrakoln K."/>
            <person name="Valentin K."/>
            <person name="Vardi A."/>
            <person name="Wilkerson F.P."/>
            <person name="Rokhsar D.S."/>
        </authorList>
    </citation>
    <scope>NUCLEOTIDE SEQUENCE [LARGE SCALE GENOMIC DNA]</scope>
    <source>
        <strain evidence="3 4">CCMP1335</strain>
    </source>
</reference>
<proteinExistence type="predicted"/>
<organism evidence="3 4">
    <name type="scientific">Thalassiosira pseudonana</name>
    <name type="common">Marine diatom</name>
    <name type="synonym">Cyclotella nana</name>
    <dbReference type="NCBI Taxonomy" id="35128"/>
    <lineage>
        <taxon>Eukaryota</taxon>
        <taxon>Sar</taxon>
        <taxon>Stramenopiles</taxon>
        <taxon>Ochrophyta</taxon>
        <taxon>Bacillariophyta</taxon>
        <taxon>Coscinodiscophyceae</taxon>
        <taxon>Thalassiosirophycidae</taxon>
        <taxon>Thalassiosirales</taxon>
        <taxon>Thalassiosiraceae</taxon>
        <taxon>Thalassiosira</taxon>
    </lineage>
</organism>
<dbReference type="HOGENOM" id="CLU_682359_0_0_1"/>
<dbReference type="InterPro" id="IPR029063">
    <property type="entry name" value="SAM-dependent_MTases_sf"/>
</dbReference>
<dbReference type="Gene3D" id="3.40.50.150">
    <property type="entry name" value="Vaccinia Virus protein VP39"/>
    <property type="match status" value="1"/>
</dbReference>
<dbReference type="InterPro" id="IPR052514">
    <property type="entry name" value="SAM-dependent_MTase"/>
</dbReference>
<name>B8BSV7_THAPS</name>
<keyword evidence="1" id="KW-0472">Membrane</keyword>
<dbReference type="OMA" id="TIRFCES"/>
<dbReference type="PANTHER" id="PTHR34203">
    <property type="entry name" value="METHYLTRANSFERASE, FKBM FAMILY PROTEIN"/>
    <property type="match status" value="1"/>
</dbReference>
<dbReference type="PaxDb" id="35128-Thaps937"/>
<accession>B8BSV7</accession>
<feature type="transmembrane region" description="Helical" evidence="1">
    <location>
        <begin position="20"/>
        <end position="39"/>
    </location>
</feature>
<evidence type="ECO:0000259" key="2">
    <source>
        <dbReference type="Pfam" id="PF05050"/>
    </source>
</evidence>
<dbReference type="NCBIfam" id="TIGR01444">
    <property type="entry name" value="fkbM_fam"/>
    <property type="match status" value="1"/>
</dbReference>
<sequence>MPLSRQSSTTTMMLQPRARVLLLSLFFAGVTIISFIHLVSQLESSVWATAALPSVVVGGVRGGGQQNEGAAYDDVSSPTTPSTFIYKHHSDPLLEPNDCSELLQQHRSGDIEQTKESTENYPIGKSYVVRTDTEYPFHASVHDGKVDTIRVDVFKYGQYYERVMSGIVAELYNEALQVKKQQQPIMIDVGANIGWFSLLAASHGAEVFAFEPNVINMVRFCESQKLNDWSGTRIHSYLKGIGNKHGEQLKMYKVDAKNPGSFTFSQEAKFEEVEGGVLPLVTLDALAKDQGWLEDDSDIEIALMKIDVERVEHLALQGAQQLLKSNIIQNILMELKSDTPPSDLEAIATSLISSGYELYKVGSWSGPDKEVETTYSDPKVLAGDISSKKFGSNAWFRIREQQDK</sequence>
<dbReference type="InterPro" id="IPR006342">
    <property type="entry name" value="FkbM_mtfrase"/>
</dbReference>
<protein>
    <recommendedName>
        <fullName evidence="2">Methyltransferase FkbM domain-containing protein</fullName>
    </recommendedName>
</protein>
<dbReference type="PANTHER" id="PTHR34203:SF13">
    <property type="entry name" value="EXPRESSED PROTEIN"/>
    <property type="match status" value="1"/>
</dbReference>
<keyword evidence="1" id="KW-1133">Transmembrane helix</keyword>
<dbReference type="KEGG" id="tps:THAPSDRAFT_937"/>
<dbReference type="RefSeq" id="XP_002286552.1">
    <property type="nucleotide sequence ID" value="XM_002286516.1"/>
</dbReference>
<evidence type="ECO:0000256" key="1">
    <source>
        <dbReference type="SAM" id="Phobius"/>
    </source>
</evidence>
<keyword evidence="1" id="KW-0812">Transmembrane</keyword>
<evidence type="ECO:0000313" key="3">
    <source>
        <dbReference type="EMBL" id="EED96193.1"/>
    </source>
</evidence>
<dbReference type="Proteomes" id="UP000001449">
    <property type="component" value="Chromosome 1"/>
</dbReference>
<dbReference type="InParanoid" id="B8BSV7"/>
<dbReference type="GO" id="GO:0008171">
    <property type="term" value="F:O-methyltransferase activity"/>
    <property type="evidence" value="ECO:0000318"/>
    <property type="project" value="GO_Central"/>
</dbReference>
<dbReference type="SUPFAM" id="SSF53335">
    <property type="entry name" value="S-adenosyl-L-methionine-dependent methyltransferases"/>
    <property type="match status" value="1"/>
</dbReference>